<dbReference type="GO" id="GO:0005886">
    <property type="term" value="C:plasma membrane"/>
    <property type="evidence" value="ECO:0007669"/>
    <property type="project" value="UniProtKB-SubCell"/>
</dbReference>
<keyword evidence="4" id="KW-0433">Leucine-rich repeat</keyword>
<accession>A0A4S4EDC4</accession>
<evidence type="ECO:0000259" key="13">
    <source>
        <dbReference type="Pfam" id="PF23598"/>
    </source>
</evidence>
<dbReference type="PANTHER" id="PTHR48062:SF52">
    <property type="entry name" value="RECEPTOR-LIKE PROTEIN 8-RELATED"/>
    <property type="match status" value="1"/>
</dbReference>
<dbReference type="GO" id="GO:0051707">
    <property type="term" value="P:response to other organism"/>
    <property type="evidence" value="ECO:0007669"/>
    <property type="project" value="UniProtKB-ARBA"/>
</dbReference>
<sequence>MRHLDLSDNDFDKDAFGILGALPSLKFLSLELNRIEGPLSNQGLTSFRHLESLDLSGNNFASIPPSIGALSSLKALFLAKNNLNGSLPIQGLCKLKKLEELDLSQNCFEGILPPCLSNLTSLKFFDISLNQFTGNISSSLFGSLNSLEYISLSHNRFEGLFSFRSFANHSNLEVVELISDNDKFEVETEFTDWIPMFQLKVLVLSNCNLNKLSGDVPKFLLYQNKLMAVDLSHNNLTSSFPNWLLVNNTRLAYLALQNNSFVNLFFLPQYCYISTYDIDVSDNHLSGQIQANIGDMFPNIQSLNLSRNAFEGGIPSSFVYRTSLTNVLSKLPKLYFLDISNNYMSGEIPSSMDNMTSLGTLIMRNNSFNGDFPCALVPSVFMDISYNSFSGSILPSCSNPNLQHLKHMHLQGNKFTGLISRALLNSSYLLTLDIILETTSFLAAFLIPLDYCPTSEILLFRGNQLSGSIPIQLCQLNKMSLMDLSNNYFNGSIPPCFGNITFGTIRANDLAFSEMSMYSFSSVGLKFGGLSDLSFLYHYDHSNYDKVDEVEFVTKSRSSSYIGKILNNMSGLDLSCNELTGNIPFELGNLSSVHALNLSHNLLTGPIPKTFSNLIQIESLDLSYNSLSGNIPTELINLNFLEVFTVAYNNLSGKILDSKAQFGTFEANSYEGNPFLCGPPLEKSCTAIVDSPHLPKTVSLDETEGKWYDIDLVAFSASFVGTYITFLFGFVAILYINPYWRQRWFYLIEEGLYSSYYFVSDSLCKILRLLY</sequence>
<evidence type="ECO:0000256" key="7">
    <source>
        <dbReference type="ARBA" id="ARBA00022737"/>
    </source>
</evidence>
<evidence type="ECO:0000256" key="11">
    <source>
        <dbReference type="ARBA" id="ARBA00037847"/>
    </source>
</evidence>
<dbReference type="STRING" id="542762.A0A4S4EDC4"/>
<evidence type="ECO:0000256" key="6">
    <source>
        <dbReference type="ARBA" id="ARBA00022729"/>
    </source>
</evidence>
<dbReference type="InterPro" id="IPR003591">
    <property type="entry name" value="Leu-rich_rpt_typical-subtyp"/>
</dbReference>
<evidence type="ECO:0000256" key="1">
    <source>
        <dbReference type="ARBA" id="ARBA00004236"/>
    </source>
</evidence>
<dbReference type="EMBL" id="SDRB02005653">
    <property type="protein sequence ID" value="THG13864.1"/>
    <property type="molecule type" value="Genomic_DNA"/>
</dbReference>
<gene>
    <name evidence="14" type="ORF">TEA_022010</name>
</gene>
<evidence type="ECO:0000256" key="2">
    <source>
        <dbReference type="ARBA" id="ARBA00009592"/>
    </source>
</evidence>
<evidence type="ECO:0000256" key="12">
    <source>
        <dbReference type="SAM" id="Phobius"/>
    </source>
</evidence>
<proteinExistence type="inferred from homology"/>
<dbReference type="SMART" id="SM00369">
    <property type="entry name" value="LRR_TYP"/>
    <property type="match status" value="8"/>
</dbReference>
<dbReference type="SUPFAM" id="SSF52058">
    <property type="entry name" value="L domain-like"/>
    <property type="match status" value="2"/>
</dbReference>
<organism evidence="14 15">
    <name type="scientific">Camellia sinensis var. sinensis</name>
    <name type="common">China tea</name>
    <dbReference type="NCBI Taxonomy" id="542762"/>
    <lineage>
        <taxon>Eukaryota</taxon>
        <taxon>Viridiplantae</taxon>
        <taxon>Streptophyta</taxon>
        <taxon>Embryophyta</taxon>
        <taxon>Tracheophyta</taxon>
        <taxon>Spermatophyta</taxon>
        <taxon>Magnoliopsida</taxon>
        <taxon>eudicotyledons</taxon>
        <taxon>Gunneridae</taxon>
        <taxon>Pentapetalae</taxon>
        <taxon>asterids</taxon>
        <taxon>Ericales</taxon>
        <taxon>Theaceae</taxon>
        <taxon>Camellia</taxon>
    </lineage>
</organism>
<feature type="transmembrane region" description="Helical" evidence="12">
    <location>
        <begin position="712"/>
        <end position="736"/>
    </location>
</feature>
<reference evidence="14 15" key="1">
    <citation type="journal article" date="2018" name="Proc. Natl. Acad. Sci. U.S.A.">
        <title>Draft genome sequence of Camellia sinensis var. sinensis provides insights into the evolution of the tea genome and tea quality.</title>
        <authorList>
            <person name="Wei C."/>
            <person name="Yang H."/>
            <person name="Wang S."/>
            <person name="Zhao J."/>
            <person name="Liu C."/>
            <person name="Gao L."/>
            <person name="Xia E."/>
            <person name="Lu Y."/>
            <person name="Tai Y."/>
            <person name="She G."/>
            <person name="Sun J."/>
            <person name="Cao H."/>
            <person name="Tong W."/>
            <person name="Gao Q."/>
            <person name="Li Y."/>
            <person name="Deng W."/>
            <person name="Jiang X."/>
            <person name="Wang W."/>
            <person name="Chen Q."/>
            <person name="Zhang S."/>
            <person name="Li H."/>
            <person name="Wu J."/>
            <person name="Wang P."/>
            <person name="Li P."/>
            <person name="Shi C."/>
            <person name="Zheng F."/>
            <person name="Jian J."/>
            <person name="Huang B."/>
            <person name="Shan D."/>
            <person name="Shi M."/>
            <person name="Fang C."/>
            <person name="Yue Y."/>
            <person name="Li F."/>
            <person name="Li D."/>
            <person name="Wei S."/>
            <person name="Han B."/>
            <person name="Jiang C."/>
            <person name="Yin Y."/>
            <person name="Xia T."/>
            <person name="Zhang Z."/>
            <person name="Bennetzen J.L."/>
            <person name="Zhao S."/>
            <person name="Wan X."/>
        </authorList>
    </citation>
    <scope>NUCLEOTIDE SEQUENCE [LARGE SCALE GENOMIC DNA]</scope>
    <source>
        <strain evidence="15">cv. Shuchazao</strain>
        <tissue evidence="14">Leaf</tissue>
    </source>
</reference>
<dbReference type="InterPro" id="IPR051502">
    <property type="entry name" value="RLP_Defense_Trigger"/>
</dbReference>
<dbReference type="FunFam" id="3.80.10.10:FF:000213">
    <property type="entry name" value="Tyrosine-sulfated glycopeptide receptor 1"/>
    <property type="match status" value="1"/>
</dbReference>
<evidence type="ECO:0000256" key="8">
    <source>
        <dbReference type="ARBA" id="ARBA00022989"/>
    </source>
</evidence>
<name>A0A4S4EDC4_CAMSN</name>
<keyword evidence="9 12" id="KW-0472">Membrane</keyword>
<keyword evidence="15" id="KW-1185">Reference proteome</keyword>
<dbReference type="InterPro" id="IPR001611">
    <property type="entry name" value="Leu-rich_rpt"/>
</dbReference>
<dbReference type="GO" id="GO:0012505">
    <property type="term" value="C:endomembrane system"/>
    <property type="evidence" value="ECO:0007669"/>
    <property type="project" value="UniProtKB-SubCell"/>
</dbReference>
<dbReference type="AlphaFoldDB" id="A0A4S4EDC4"/>
<dbReference type="Proteomes" id="UP000306102">
    <property type="component" value="Unassembled WGS sequence"/>
</dbReference>
<dbReference type="InterPro" id="IPR032675">
    <property type="entry name" value="LRR_dom_sf"/>
</dbReference>
<evidence type="ECO:0000256" key="10">
    <source>
        <dbReference type="ARBA" id="ARBA00023180"/>
    </source>
</evidence>
<dbReference type="InterPro" id="IPR055414">
    <property type="entry name" value="LRR_R13L4/SHOC2-like"/>
</dbReference>
<keyword evidence="7" id="KW-0677">Repeat</keyword>
<dbReference type="Gene3D" id="3.80.10.10">
    <property type="entry name" value="Ribonuclease Inhibitor"/>
    <property type="match status" value="3"/>
</dbReference>
<feature type="domain" description="Disease resistance R13L4/SHOC-2-like LRR" evidence="13">
    <location>
        <begin position="2"/>
        <end position="175"/>
    </location>
</feature>
<keyword evidence="8 12" id="KW-1133">Transmembrane helix</keyword>
<dbReference type="GO" id="GO:0006952">
    <property type="term" value="P:defense response"/>
    <property type="evidence" value="ECO:0007669"/>
    <property type="project" value="UniProtKB-ARBA"/>
</dbReference>
<comment type="caution">
    <text evidence="14">The sequence shown here is derived from an EMBL/GenBank/DDBJ whole genome shotgun (WGS) entry which is preliminary data.</text>
</comment>
<dbReference type="PROSITE" id="PS51450">
    <property type="entry name" value="LRR"/>
    <property type="match status" value="1"/>
</dbReference>
<evidence type="ECO:0000256" key="9">
    <source>
        <dbReference type="ARBA" id="ARBA00023136"/>
    </source>
</evidence>
<evidence type="ECO:0000256" key="3">
    <source>
        <dbReference type="ARBA" id="ARBA00022475"/>
    </source>
</evidence>
<dbReference type="Pfam" id="PF23598">
    <property type="entry name" value="LRR_14"/>
    <property type="match status" value="1"/>
</dbReference>
<keyword evidence="5 12" id="KW-0812">Transmembrane</keyword>
<keyword evidence="10" id="KW-0325">Glycoprotein</keyword>
<keyword evidence="3" id="KW-1003">Cell membrane</keyword>
<evidence type="ECO:0000256" key="5">
    <source>
        <dbReference type="ARBA" id="ARBA00022692"/>
    </source>
</evidence>
<comment type="similarity">
    <text evidence="2">Belongs to the RLP family.</text>
</comment>
<dbReference type="Pfam" id="PF00560">
    <property type="entry name" value="LRR_1"/>
    <property type="match status" value="6"/>
</dbReference>
<evidence type="ECO:0000313" key="14">
    <source>
        <dbReference type="EMBL" id="THG13864.1"/>
    </source>
</evidence>
<keyword evidence="6" id="KW-0732">Signal</keyword>
<protein>
    <recommendedName>
        <fullName evidence="13">Disease resistance R13L4/SHOC-2-like LRR domain-containing protein</fullName>
    </recommendedName>
</protein>
<evidence type="ECO:0000256" key="4">
    <source>
        <dbReference type="ARBA" id="ARBA00022614"/>
    </source>
</evidence>
<evidence type="ECO:0000313" key="15">
    <source>
        <dbReference type="Proteomes" id="UP000306102"/>
    </source>
</evidence>
<dbReference type="PANTHER" id="PTHR48062">
    <property type="entry name" value="RECEPTOR-LIKE PROTEIN 14"/>
    <property type="match status" value="1"/>
</dbReference>
<comment type="subcellular location">
    <subcellularLocation>
        <location evidence="1">Cell membrane</location>
    </subcellularLocation>
    <subcellularLocation>
        <location evidence="11">Endomembrane system</location>
        <topology evidence="11">Single-pass membrane protein</topology>
    </subcellularLocation>
</comment>